<evidence type="ECO:0000313" key="3">
    <source>
        <dbReference type="Proteomes" id="UP000202888"/>
    </source>
</evidence>
<name>A0A0D4DAH5_9CAUD</name>
<dbReference type="EMBL" id="KP671755">
    <property type="protein sequence ID" value="AJT60885.1"/>
    <property type="molecule type" value="Genomic_DNA"/>
</dbReference>
<evidence type="ECO:0000313" key="2">
    <source>
        <dbReference type="EMBL" id="AJT60885.1"/>
    </source>
</evidence>
<protein>
    <submittedName>
        <fullName evidence="2">Uncharacterized protein</fullName>
    </submittedName>
</protein>
<dbReference type="KEGG" id="vg:26628370"/>
<accession>A0A0D4DAH5</accession>
<dbReference type="RefSeq" id="YP_009201147.1">
    <property type="nucleotide sequence ID" value="NC_028829.1"/>
</dbReference>
<organism evidence="2 3">
    <name type="scientific">Vibrio phage ValKK3</name>
    <dbReference type="NCBI Taxonomy" id="1610855"/>
    <lineage>
        <taxon>Viruses</taxon>
        <taxon>Duplodnaviria</taxon>
        <taxon>Heunggongvirae</taxon>
        <taxon>Uroviricota</taxon>
        <taxon>Caudoviricetes</taxon>
        <taxon>Pantevenvirales</taxon>
        <taxon>Straboviridae</taxon>
        <taxon>Schizotequatrovirus</taxon>
        <taxon>Schizotequatrovirus valkk3</taxon>
    </lineage>
</organism>
<keyword evidence="1" id="KW-0175">Coiled coil</keyword>
<dbReference type="OrthoDB" id="35939at10239"/>
<proteinExistence type="predicted"/>
<feature type="coiled-coil region" evidence="1">
    <location>
        <begin position="176"/>
        <end position="209"/>
    </location>
</feature>
<dbReference type="Proteomes" id="UP000202888">
    <property type="component" value="Segment"/>
</dbReference>
<dbReference type="GeneID" id="26628370"/>
<sequence>MKYVLKEESRNSSHIPTGDIGLLAHEDEENYVYVYWFSVDELHHYHKSDNAISIQTNDCPDKKAIARAKHLLEMGQTTDEEREETMTFFQNKVQNVLHNATEFANRIKYNLSEFEQFDCSEFTLTSVVLDEDGDVCIRFDEMYAGGDEGVITYSHNIQDFWDAESTVKTIQGYIDEATERDKKMKLEQEREMKENETQEKKELKRLMQKYIFSELSI</sequence>
<keyword evidence="3" id="KW-1185">Reference proteome</keyword>
<reference evidence="2 3" key="1">
    <citation type="journal article" date="2016" name="Genom Data">
        <title>Complete genome sequence of a giant Vibrio phage ValKK3 infecting Vibrio alginolyticus.</title>
        <authorList>
            <person name="Lal T.M."/>
            <person name="Sano M."/>
            <person name="Hatai K."/>
            <person name="Ransangan J."/>
        </authorList>
    </citation>
    <scope>NUCLEOTIDE SEQUENCE [LARGE SCALE GENOMIC DNA]</scope>
</reference>
<evidence type="ECO:0000256" key="1">
    <source>
        <dbReference type="SAM" id="Coils"/>
    </source>
</evidence>